<accession>A0A9P6IQI6</accession>
<proteinExistence type="predicted"/>
<keyword evidence="3" id="KW-1185">Reference proteome</keyword>
<protein>
    <submittedName>
        <fullName evidence="2">Uncharacterized protein</fullName>
    </submittedName>
</protein>
<feature type="non-terminal residue" evidence="2">
    <location>
        <position position="94"/>
    </location>
</feature>
<name>A0A9P6IQI6_9FUNG</name>
<feature type="compositionally biased region" description="Low complexity" evidence="1">
    <location>
        <begin position="7"/>
        <end position="25"/>
    </location>
</feature>
<evidence type="ECO:0000256" key="1">
    <source>
        <dbReference type="SAM" id="MobiDB-lite"/>
    </source>
</evidence>
<evidence type="ECO:0000313" key="2">
    <source>
        <dbReference type="EMBL" id="KAF9944099.1"/>
    </source>
</evidence>
<feature type="region of interest" description="Disordered" evidence="1">
    <location>
        <begin position="1"/>
        <end position="25"/>
    </location>
</feature>
<gene>
    <name evidence="2" type="ORF">BGZ65_012622</name>
</gene>
<organism evidence="2 3">
    <name type="scientific">Modicella reniformis</name>
    <dbReference type="NCBI Taxonomy" id="1440133"/>
    <lineage>
        <taxon>Eukaryota</taxon>
        <taxon>Fungi</taxon>
        <taxon>Fungi incertae sedis</taxon>
        <taxon>Mucoromycota</taxon>
        <taxon>Mortierellomycotina</taxon>
        <taxon>Mortierellomycetes</taxon>
        <taxon>Mortierellales</taxon>
        <taxon>Mortierellaceae</taxon>
        <taxon>Modicella</taxon>
    </lineage>
</organism>
<comment type="caution">
    <text evidence="2">The sequence shown here is derived from an EMBL/GenBank/DDBJ whole genome shotgun (WGS) entry which is preliminary data.</text>
</comment>
<evidence type="ECO:0000313" key="3">
    <source>
        <dbReference type="Proteomes" id="UP000749646"/>
    </source>
</evidence>
<dbReference type="Proteomes" id="UP000749646">
    <property type="component" value="Unassembled WGS sequence"/>
</dbReference>
<reference evidence="2" key="1">
    <citation type="journal article" date="2020" name="Fungal Divers.">
        <title>Resolving the Mortierellaceae phylogeny through synthesis of multi-gene phylogenetics and phylogenomics.</title>
        <authorList>
            <person name="Vandepol N."/>
            <person name="Liber J."/>
            <person name="Desiro A."/>
            <person name="Na H."/>
            <person name="Kennedy M."/>
            <person name="Barry K."/>
            <person name="Grigoriev I.V."/>
            <person name="Miller A.N."/>
            <person name="O'Donnell K."/>
            <person name="Stajich J.E."/>
            <person name="Bonito G."/>
        </authorList>
    </citation>
    <scope>NUCLEOTIDE SEQUENCE</scope>
    <source>
        <strain evidence="2">MES-2147</strain>
    </source>
</reference>
<dbReference type="AlphaFoldDB" id="A0A9P6IQI6"/>
<dbReference type="EMBL" id="JAAAHW010008574">
    <property type="protein sequence ID" value="KAF9944099.1"/>
    <property type="molecule type" value="Genomic_DNA"/>
</dbReference>
<feature type="region of interest" description="Disordered" evidence="1">
    <location>
        <begin position="42"/>
        <end position="75"/>
    </location>
</feature>
<sequence length="94" mass="9498">MQKHTDAAGTADTSGATNAAGTSNAAGTLNAAEISNAVETLETTFNTEKNGKKSKSVSADSGSQDDAEDLVACPKNPTQDVFQEISGVVPVQLA</sequence>